<dbReference type="RefSeq" id="WP_094999095.1">
    <property type="nucleotide sequence ID" value="NZ_BMJL01000001.1"/>
</dbReference>
<dbReference type="EMBL" id="CP022957">
    <property type="protein sequence ID" value="ASV32543.1"/>
    <property type="molecule type" value="Genomic_DNA"/>
</dbReference>
<name>A0A223VAZ5_9FLAO</name>
<sequence length="212" mass="23631">MVRKNAIRLLIAITCITLIALVASNTIINSFAVGKTFDSLSHVPKNKVGMILGTAKKIKGGGPNPYYDNRIAAIVSLYEAKKIEFILVSGDNGSIYYNEPTTIKNDLVKEGIPAEKIFLDYAGFRTLDSMVRAKEIFGLEQVTVVSQKFHNERAIYLAHKFGLRAIGFNAQDIDLESGLKVQLREYFARVKVFIDLALKTRPKFSGDEIKIE</sequence>
<feature type="domain" description="DUF218" evidence="1">
    <location>
        <begin position="51"/>
        <end position="170"/>
    </location>
</feature>
<evidence type="ECO:0000259" key="1">
    <source>
        <dbReference type="Pfam" id="PF02698"/>
    </source>
</evidence>
<dbReference type="Pfam" id="PF02698">
    <property type="entry name" value="DUF218"/>
    <property type="match status" value="1"/>
</dbReference>
<proteinExistence type="predicted"/>
<protein>
    <submittedName>
        <fullName evidence="2">Protein SanA</fullName>
    </submittedName>
</protein>
<evidence type="ECO:0000313" key="3">
    <source>
        <dbReference type="Proteomes" id="UP000215244"/>
    </source>
</evidence>
<keyword evidence="3" id="KW-1185">Reference proteome</keyword>
<reference evidence="2 3" key="1">
    <citation type="submission" date="2017-08" db="EMBL/GenBank/DDBJ databases">
        <title>The complete genome sequence of Maribacter sp. B1, isolated from deep-sea sediment.</title>
        <authorList>
            <person name="Wu Y.-H."/>
            <person name="Cheng H."/>
            <person name="Xu X.-W."/>
        </authorList>
    </citation>
    <scope>NUCLEOTIDE SEQUENCE [LARGE SCALE GENOMIC DNA]</scope>
    <source>
        <strain evidence="2 3">B1</strain>
    </source>
</reference>
<dbReference type="GO" id="GO:0005886">
    <property type="term" value="C:plasma membrane"/>
    <property type="evidence" value="ECO:0007669"/>
    <property type="project" value="TreeGrafter"/>
</dbReference>
<dbReference type="OrthoDB" id="9782395at2"/>
<accession>A0A223VAZ5</accession>
<evidence type="ECO:0000313" key="2">
    <source>
        <dbReference type="EMBL" id="ASV32543.1"/>
    </source>
</evidence>
<organism evidence="2 3">
    <name type="scientific">Maribacter cobaltidurans</name>
    <dbReference type="NCBI Taxonomy" id="1178778"/>
    <lineage>
        <taxon>Bacteria</taxon>
        <taxon>Pseudomonadati</taxon>
        <taxon>Bacteroidota</taxon>
        <taxon>Flavobacteriia</taxon>
        <taxon>Flavobacteriales</taxon>
        <taxon>Flavobacteriaceae</taxon>
        <taxon>Maribacter</taxon>
    </lineage>
</organism>
<dbReference type="PANTHER" id="PTHR30336:SF6">
    <property type="entry name" value="INTEGRAL MEMBRANE PROTEIN"/>
    <property type="match status" value="1"/>
</dbReference>
<dbReference type="PANTHER" id="PTHR30336">
    <property type="entry name" value="INNER MEMBRANE PROTEIN, PROBABLE PERMEASE"/>
    <property type="match status" value="1"/>
</dbReference>
<dbReference type="KEGG" id="marb:CJ263_04010"/>
<dbReference type="CDD" id="cd06259">
    <property type="entry name" value="YdcF-like"/>
    <property type="match status" value="1"/>
</dbReference>
<dbReference type="InterPro" id="IPR051599">
    <property type="entry name" value="Cell_Envelope_Assoc"/>
</dbReference>
<dbReference type="Proteomes" id="UP000215244">
    <property type="component" value="Chromosome"/>
</dbReference>
<dbReference type="InterPro" id="IPR003848">
    <property type="entry name" value="DUF218"/>
</dbReference>
<gene>
    <name evidence="2" type="ORF">CJ263_04010</name>
</gene>
<dbReference type="AlphaFoldDB" id="A0A223VAZ5"/>